<evidence type="ECO:0000256" key="2">
    <source>
        <dbReference type="SAM" id="MobiDB-lite"/>
    </source>
</evidence>
<protein>
    <recommendedName>
        <fullName evidence="3">CCHC-type domain-containing protein</fullName>
    </recommendedName>
</protein>
<feature type="region of interest" description="Disordered" evidence="2">
    <location>
        <begin position="592"/>
        <end position="612"/>
    </location>
</feature>
<dbReference type="AlphaFoldDB" id="A0A699I3A5"/>
<proteinExistence type="predicted"/>
<dbReference type="InterPro" id="IPR001878">
    <property type="entry name" value="Znf_CCHC"/>
</dbReference>
<keyword evidence="1" id="KW-0479">Metal-binding</keyword>
<comment type="caution">
    <text evidence="4">The sequence shown here is derived from an EMBL/GenBank/DDBJ whole genome shotgun (WGS) entry which is preliminary data.</text>
</comment>
<dbReference type="GO" id="GO:0008270">
    <property type="term" value="F:zinc ion binding"/>
    <property type="evidence" value="ECO:0007669"/>
    <property type="project" value="UniProtKB-KW"/>
</dbReference>
<dbReference type="GO" id="GO:0003676">
    <property type="term" value="F:nucleic acid binding"/>
    <property type="evidence" value="ECO:0007669"/>
    <property type="project" value="InterPro"/>
</dbReference>
<evidence type="ECO:0000256" key="1">
    <source>
        <dbReference type="PROSITE-ProRule" id="PRU00047"/>
    </source>
</evidence>
<evidence type="ECO:0000259" key="3">
    <source>
        <dbReference type="PROSITE" id="PS50158"/>
    </source>
</evidence>
<feature type="region of interest" description="Disordered" evidence="2">
    <location>
        <begin position="902"/>
        <end position="949"/>
    </location>
</feature>
<organism evidence="4">
    <name type="scientific">Tanacetum cinerariifolium</name>
    <name type="common">Dalmatian daisy</name>
    <name type="synonym">Chrysanthemum cinerariifolium</name>
    <dbReference type="NCBI Taxonomy" id="118510"/>
    <lineage>
        <taxon>Eukaryota</taxon>
        <taxon>Viridiplantae</taxon>
        <taxon>Streptophyta</taxon>
        <taxon>Embryophyta</taxon>
        <taxon>Tracheophyta</taxon>
        <taxon>Spermatophyta</taxon>
        <taxon>Magnoliopsida</taxon>
        <taxon>eudicotyledons</taxon>
        <taxon>Gunneridae</taxon>
        <taxon>Pentapetalae</taxon>
        <taxon>asterids</taxon>
        <taxon>campanulids</taxon>
        <taxon>Asterales</taxon>
        <taxon>Asteraceae</taxon>
        <taxon>Asteroideae</taxon>
        <taxon>Anthemideae</taxon>
        <taxon>Anthemidinae</taxon>
        <taxon>Tanacetum</taxon>
    </lineage>
</organism>
<name>A0A699I3A5_TANCI</name>
<feature type="domain" description="CCHC-type" evidence="3">
    <location>
        <begin position="25"/>
        <end position="38"/>
    </location>
</feature>
<feature type="compositionally biased region" description="Low complexity" evidence="2">
    <location>
        <begin position="474"/>
        <end position="485"/>
    </location>
</feature>
<feature type="compositionally biased region" description="Pro residues" evidence="2">
    <location>
        <begin position="381"/>
        <end position="395"/>
    </location>
</feature>
<gene>
    <name evidence="4" type="ORF">Tci_480637</name>
</gene>
<feature type="compositionally biased region" description="Basic residues" evidence="2">
    <location>
        <begin position="940"/>
        <end position="949"/>
    </location>
</feature>
<reference evidence="4" key="1">
    <citation type="journal article" date="2019" name="Sci. Rep.">
        <title>Draft genome of Tanacetum cinerariifolium, the natural source of mosquito coil.</title>
        <authorList>
            <person name="Yamashiro T."/>
            <person name="Shiraishi A."/>
            <person name="Satake H."/>
            <person name="Nakayama K."/>
        </authorList>
    </citation>
    <scope>NUCLEOTIDE SEQUENCE</scope>
</reference>
<feature type="region of interest" description="Disordered" evidence="2">
    <location>
        <begin position="380"/>
        <end position="485"/>
    </location>
</feature>
<feature type="region of interest" description="Disordered" evidence="2">
    <location>
        <begin position="750"/>
        <end position="776"/>
    </location>
</feature>
<dbReference type="EMBL" id="BKCJ010239413">
    <property type="protein sequence ID" value="GEZ08664.1"/>
    <property type="molecule type" value="Genomic_DNA"/>
</dbReference>
<accession>A0A699I3A5</accession>
<sequence length="1125" mass="123731">RNLCNKNGIADRIHCKNNFVRTKTCFVCGSKSHLIKDCDVYDNVDNFPSVVLKAAYVPAGSRNSSASIFTSRSIPAASRNRPESIHVGRHIPVGRFNKPTPFPAGRSVPTSWTNHAARPFFRPTNLYFDNVSWPRIYDHMSMNEGRWGSAVKSSAGSSQPPMLLVVYVFLLVVLVHADGLVPGGSCTIPTGSYSFMLLDWFMLVVMLDDHNKVAYLEKRKGWEAYEQILDFINRSHIRYALTHHPPIVFDSLVKHFWATTTVHTHEARPSEIIATIDGNEVVVIETYNFSRFILDGMIGNIGSKRHKFLMYPRFLQMILGIQTTDPSHRPTLDFKVKLFSNMKLNWDGPHMPLLAPMLVVPAGWDGVDAVTAGTAAVNEVLPPPPPLVTPPPDVPPTHISSSTLGPSTNAYDTPVRDHTPVRESTPVREPTPSPMREPTTFWEPTPKPPSPPPFLEDISEGGGGYVSSPKSNEAPPTAASTATGGAEDSVALTDLSLKLDRFLNRVTTLENELGVTKKVLSGAVLKLVSRVKRLEGILQQRKRRMVISDSEGEEAGTKEQEIDLDALHELASTSFRGDTTVEATYTIYKASQDAHASSDAGPDEDKVPGTTNMPFRRIRTKRRQLRKTLTSSAFEHFQENISTVEDTISAGAGIPTDAQTILAGSTPIPNTGGVFAGSFMDPASQAATAAPSSSAILAADKGKDPMVDDSIPADILTEQERVLKNLYDYQLREDLAKKLQAEHEAEFARQQEELAQKAQAESVASPVAQGTGLSAQRRQELDDAQLIYTEAGWLELMAMIATNSALSKQLLGDDRNLEQSNLLNFKRSTFRPKPTLEAPTAKRARQGVPQVPAASSQIPASVPAALSIAADVSVFTVFTTTTDVSLAPTLPAESVVEVHANESRLDENQTASEQVFTESQEDSTTVAFPSEVSHATPSSSRRRPKQIAKKRVTPIVDVADDALIKFDSASESDDDPSPYAPYVGWEMVSTPLGSIHAYYDMEEHTKHFTSLCELLHMVEKNDLRKLLGDLLADEDAHAFWRDQESWHIRSCRLYPRPHVHVLETVDGRVIYMFVTVSYPLSEATIERMLRHGLEVPKLLVGGDLTMVEQLVCFIKAALLNAQSVV</sequence>
<feature type="compositionally biased region" description="Pro residues" evidence="2">
    <location>
        <begin position="445"/>
        <end position="454"/>
    </location>
</feature>
<feature type="non-terminal residue" evidence="4">
    <location>
        <position position="1"/>
    </location>
</feature>
<feature type="compositionally biased region" description="Polar residues" evidence="2">
    <location>
        <begin position="908"/>
        <end position="939"/>
    </location>
</feature>
<keyword evidence="1" id="KW-0862">Zinc</keyword>
<feature type="compositionally biased region" description="Polar residues" evidence="2">
    <location>
        <begin position="398"/>
        <end position="411"/>
    </location>
</feature>
<dbReference type="PROSITE" id="PS50158">
    <property type="entry name" value="ZF_CCHC"/>
    <property type="match status" value="1"/>
</dbReference>
<keyword evidence="1" id="KW-0863">Zinc-finger</keyword>
<evidence type="ECO:0000313" key="4">
    <source>
        <dbReference type="EMBL" id="GEZ08664.1"/>
    </source>
</evidence>